<feature type="binding site" evidence="8">
    <location>
        <begin position="45"/>
        <end position="50"/>
    </location>
    <ligand>
        <name>GTP</name>
        <dbReference type="ChEBI" id="CHEBI:37565"/>
    </ligand>
</feature>
<evidence type="ECO:0000256" key="2">
    <source>
        <dbReference type="ARBA" id="ARBA00022723"/>
    </source>
</evidence>
<evidence type="ECO:0000256" key="1">
    <source>
        <dbReference type="ARBA" id="ARBA00022707"/>
    </source>
</evidence>
<dbReference type="PRINTS" id="PR00318">
    <property type="entry name" value="GPROTEINA"/>
</dbReference>
<dbReference type="GO" id="GO:0005737">
    <property type="term" value="C:cytoplasm"/>
    <property type="evidence" value="ECO:0007669"/>
    <property type="project" value="TreeGrafter"/>
</dbReference>
<keyword evidence="5 8" id="KW-0342">GTP-binding</keyword>
<dbReference type="InterPro" id="IPR011025">
    <property type="entry name" value="GproteinA_insert"/>
</dbReference>
<evidence type="ECO:0000256" key="3">
    <source>
        <dbReference type="ARBA" id="ARBA00022741"/>
    </source>
</evidence>
<dbReference type="Proteomes" id="UP000266673">
    <property type="component" value="Unassembled WGS sequence"/>
</dbReference>
<keyword evidence="3 8" id="KW-0547">Nucleotide-binding</keyword>
<keyword evidence="2 9" id="KW-0479">Metal-binding</keyword>
<evidence type="ECO:0000256" key="8">
    <source>
        <dbReference type="PIRSR" id="PIRSR601019-1"/>
    </source>
</evidence>
<dbReference type="Pfam" id="PF00503">
    <property type="entry name" value="G-alpha"/>
    <property type="match status" value="1"/>
</dbReference>
<keyword evidence="6" id="KW-0564">Palmitate</keyword>
<accession>A0A397W7R9</accession>
<dbReference type="GO" id="GO:0046872">
    <property type="term" value="F:metal ion binding"/>
    <property type="evidence" value="ECO:0007669"/>
    <property type="project" value="UniProtKB-KW"/>
</dbReference>
<feature type="binding site" evidence="9">
    <location>
        <position position="49"/>
    </location>
    <ligand>
        <name>Mg(2+)</name>
        <dbReference type="ChEBI" id="CHEBI:18420"/>
    </ligand>
</feature>
<comment type="caution">
    <text evidence="10">The sequence shown here is derived from an EMBL/GenBank/DDBJ whole genome shotgun (WGS) entry which is preliminary data.</text>
</comment>
<dbReference type="PROSITE" id="PS51882">
    <property type="entry name" value="G_ALPHA"/>
    <property type="match status" value="1"/>
</dbReference>
<dbReference type="SMART" id="SM00275">
    <property type="entry name" value="G_alpha"/>
    <property type="match status" value="1"/>
</dbReference>
<dbReference type="GO" id="GO:0003924">
    <property type="term" value="F:GTPase activity"/>
    <property type="evidence" value="ECO:0007669"/>
    <property type="project" value="InterPro"/>
</dbReference>
<evidence type="ECO:0000256" key="6">
    <source>
        <dbReference type="ARBA" id="ARBA00023139"/>
    </source>
</evidence>
<dbReference type="SUPFAM" id="SSF47895">
    <property type="entry name" value="Transducin (alpha subunit), insertion domain"/>
    <property type="match status" value="1"/>
</dbReference>
<sequence>MGLCLSTEEKARLLRSHQIDKQIEEDSRKFKKEKEYKILLLGSDESGKSTIVKQMKRIHQNGYSKEELLSYRIVVYKNLVESAQIVVNAIRKFRLEPKKAINRVYFDTILEYCVGSDPTFQLSPEIVEAIDSVWNDPATRDLLEDNKYQFYLMDSAPYFFDEVRRIGTQGYIPIVDDVLRARTETTGISETIFNVGQLSIRKWIHCFEAVTSIIYCVDLSEYDQVLLGQNRMQESLIRFESLINSRWFLRTSIILLLNKIDLFKLKVPRIPLKDYFPEYLGGSDANKAAKYILWRFTQTNRARLNIYPHITQDTDTSFLRLILIKVVILYYTEIITTIRTIFYNIRIVIISNENLG</sequence>
<dbReference type="GO" id="GO:0007189">
    <property type="term" value="P:adenylate cyclase-activating G protein-coupled receptor signaling pathway"/>
    <property type="evidence" value="ECO:0007669"/>
    <property type="project" value="TreeGrafter"/>
</dbReference>
<evidence type="ECO:0000256" key="4">
    <source>
        <dbReference type="ARBA" id="ARBA00022842"/>
    </source>
</evidence>
<dbReference type="STRING" id="44941.A0A397W7R9"/>
<dbReference type="GO" id="GO:0032502">
    <property type="term" value="P:developmental process"/>
    <property type="evidence" value="ECO:0007669"/>
    <property type="project" value="UniProtKB-ARBA"/>
</dbReference>
<feature type="binding site" evidence="8">
    <location>
        <begin position="258"/>
        <end position="261"/>
    </location>
    <ligand>
        <name>GTP</name>
        <dbReference type="ChEBI" id="CHEBI:37565"/>
    </ligand>
</feature>
<organism evidence="10 11">
    <name type="scientific">Gigaspora rosea</name>
    <dbReference type="NCBI Taxonomy" id="44941"/>
    <lineage>
        <taxon>Eukaryota</taxon>
        <taxon>Fungi</taxon>
        <taxon>Fungi incertae sedis</taxon>
        <taxon>Mucoromycota</taxon>
        <taxon>Glomeromycotina</taxon>
        <taxon>Glomeromycetes</taxon>
        <taxon>Diversisporales</taxon>
        <taxon>Gigasporaceae</taxon>
        <taxon>Gigaspora</taxon>
    </lineage>
</organism>
<feature type="binding site" evidence="9">
    <location>
        <position position="185"/>
    </location>
    <ligand>
        <name>Mg(2+)</name>
        <dbReference type="ChEBI" id="CHEBI:18420"/>
    </ligand>
</feature>
<gene>
    <name evidence="10" type="ORF">C2G38_2133813</name>
</gene>
<name>A0A397W7R9_9GLOM</name>
<dbReference type="FunFam" id="1.10.400.10:FF:000007">
    <property type="entry name" value="Guanine nucleotide-binding protein subunit alpha"/>
    <property type="match status" value="1"/>
</dbReference>
<dbReference type="Gene3D" id="3.40.50.300">
    <property type="entry name" value="P-loop containing nucleotide triphosphate hydrolases"/>
    <property type="match status" value="1"/>
</dbReference>
<dbReference type="Gene3D" id="1.10.400.10">
    <property type="entry name" value="GI Alpha 1, domain 2-like"/>
    <property type="match status" value="1"/>
</dbReference>
<evidence type="ECO:0000256" key="5">
    <source>
        <dbReference type="ARBA" id="ARBA00023134"/>
    </source>
</evidence>
<dbReference type="InterPro" id="IPR027417">
    <property type="entry name" value="P-loop_NTPase"/>
</dbReference>
<dbReference type="GO" id="GO:0005525">
    <property type="term" value="F:GTP binding"/>
    <property type="evidence" value="ECO:0007669"/>
    <property type="project" value="UniProtKB-KW"/>
</dbReference>
<reference evidence="10 11" key="1">
    <citation type="submission" date="2018-06" db="EMBL/GenBank/DDBJ databases">
        <title>Comparative genomics reveals the genomic features of Rhizophagus irregularis, R. cerebriforme, R. diaphanum and Gigaspora rosea, and their symbiotic lifestyle signature.</title>
        <authorList>
            <person name="Morin E."/>
            <person name="San Clemente H."/>
            <person name="Chen E.C.H."/>
            <person name="De La Providencia I."/>
            <person name="Hainaut M."/>
            <person name="Kuo A."/>
            <person name="Kohler A."/>
            <person name="Murat C."/>
            <person name="Tang N."/>
            <person name="Roy S."/>
            <person name="Loubradou J."/>
            <person name="Henrissat B."/>
            <person name="Grigoriev I.V."/>
            <person name="Corradi N."/>
            <person name="Roux C."/>
            <person name="Martin F.M."/>
        </authorList>
    </citation>
    <scope>NUCLEOTIDE SEQUENCE [LARGE SCALE GENOMIC DNA]</scope>
    <source>
        <strain evidence="10 11">DAOM 194757</strain>
    </source>
</reference>
<dbReference type="CDD" id="cd00066">
    <property type="entry name" value="G-alpha"/>
    <property type="match status" value="1"/>
</dbReference>
<dbReference type="PANTHER" id="PTHR10218:SF369">
    <property type="entry name" value="GUANINE NUCLEOTIDE-BINDING PROTEIN ALPHA-2 SUBUNIT"/>
    <property type="match status" value="1"/>
</dbReference>
<feature type="binding site" evidence="8">
    <location>
        <begin position="154"/>
        <end position="155"/>
    </location>
    <ligand>
        <name>GTP</name>
        <dbReference type="ChEBI" id="CHEBI:37565"/>
    </ligand>
</feature>
<dbReference type="PANTHER" id="PTHR10218">
    <property type="entry name" value="GTP-BINDING PROTEIN ALPHA SUBUNIT"/>
    <property type="match status" value="1"/>
</dbReference>
<evidence type="ECO:0000313" key="10">
    <source>
        <dbReference type="EMBL" id="RIB30072.1"/>
    </source>
</evidence>
<evidence type="ECO:0000256" key="9">
    <source>
        <dbReference type="PIRSR" id="PIRSR601019-2"/>
    </source>
</evidence>
<proteinExistence type="predicted"/>
<keyword evidence="7" id="KW-0807">Transducer</keyword>
<dbReference type="SUPFAM" id="SSF52540">
    <property type="entry name" value="P-loop containing nucleoside triphosphate hydrolases"/>
    <property type="match status" value="1"/>
</dbReference>
<keyword evidence="6" id="KW-0449">Lipoprotein</keyword>
<dbReference type="GO" id="GO:0031683">
    <property type="term" value="F:G-protein beta/gamma-subunit complex binding"/>
    <property type="evidence" value="ECO:0007669"/>
    <property type="project" value="InterPro"/>
</dbReference>
<dbReference type="EMBL" id="QKWP01000022">
    <property type="protein sequence ID" value="RIB30072.1"/>
    <property type="molecule type" value="Genomic_DNA"/>
</dbReference>
<evidence type="ECO:0000313" key="11">
    <source>
        <dbReference type="Proteomes" id="UP000266673"/>
    </source>
</evidence>
<evidence type="ECO:0000256" key="7">
    <source>
        <dbReference type="ARBA" id="ARBA00023224"/>
    </source>
</evidence>
<dbReference type="FunFam" id="3.40.50.300:FF:000720">
    <property type="entry name" value="Guanine nucleotide-binding protein G(k) subunit alpha"/>
    <property type="match status" value="1"/>
</dbReference>
<dbReference type="GO" id="GO:0001664">
    <property type="term" value="F:G protein-coupled receptor binding"/>
    <property type="evidence" value="ECO:0007669"/>
    <property type="project" value="TreeGrafter"/>
</dbReference>
<dbReference type="GO" id="GO:0005834">
    <property type="term" value="C:heterotrimeric G-protein complex"/>
    <property type="evidence" value="ECO:0007669"/>
    <property type="project" value="TreeGrafter"/>
</dbReference>
<dbReference type="AlphaFoldDB" id="A0A397W7R9"/>
<keyword evidence="1" id="KW-0519">Myristate</keyword>
<dbReference type="InterPro" id="IPR001019">
    <property type="entry name" value="Gprotein_alpha_su"/>
</dbReference>
<protein>
    <submittedName>
        <fullName evidence="10">Guanine nucleotide binding protein, alpha subunit</fullName>
    </submittedName>
</protein>
<dbReference type="OrthoDB" id="5817230at2759"/>
<keyword evidence="11" id="KW-1185">Reference proteome</keyword>
<keyword evidence="4 9" id="KW-0460">Magnesium</keyword>
<feature type="binding site" evidence="8">
    <location>
        <begin position="179"/>
        <end position="185"/>
    </location>
    <ligand>
        <name>GTP</name>
        <dbReference type="ChEBI" id="CHEBI:37565"/>
    </ligand>
</feature>